<dbReference type="Ensembl" id="ENSPSIT00000003226.1">
    <property type="protein sequence ID" value="ENSPSIP00000003211.1"/>
    <property type="gene ID" value="ENSPSIG00000003082.1"/>
</dbReference>
<dbReference type="EMBL" id="AGCU01113517">
    <property type="status" value="NOT_ANNOTATED_CDS"/>
    <property type="molecule type" value="Genomic_DNA"/>
</dbReference>
<dbReference type="InterPro" id="IPR001841">
    <property type="entry name" value="Znf_RING"/>
</dbReference>
<evidence type="ECO:0000256" key="6">
    <source>
        <dbReference type="SAM" id="Coils"/>
    </source>
</evidence>
<dbReference type="EMBL" id="AGCU01113514">
    <property type="status" value="NOT_ANNOTATED_CDS"/>
    <property type="molecule type" value="Genomic_DNA"/>
</dbReference>
<dbReference type="GeneTree" id="ENSGT01030000234669"/>
<dbReference type="EMBL" id="AGCU01113513">
    <property type="status" value="NOT_ANNOTATED_CDS"/>
    <property type="molecule type" value="Genomic_DNA"/>
</dbReference>
<reference evidence="10" key="4">
    <citation type="submission" date="2025-09" db="UniProtKB">
        <authorList>
            <consortium name="Ensembl"/>
        </authorList>
    </citation>
    <scope>IDENTIFICATION</scope>
</reference>
<evidence type="ECO:0000313" key="11">
    <source>
        <dbReference type="Proteomes" id="UP000007267"/>
    </source>
</evidence>
<evidence type="ECO:0000313" key="10">
    <source>
        <dbReference type="Ensembl" id="ENSPSIP00000003211.1"/>
    </source>
</evidence>
<dbReference type="PROSITE" id="PS50089">
    <property type="entry name" value="ZF_RING_2"/>
    <property type="match status" value="1"/>
</dbReference>
<dbReference type="PROSITE" id="PS50119">
    <property type="entry name" value="ZF_BBOX"/>
    <property type="match status" value="1"/>
</dbReference>
<keyword evidence="11" id="KW-1185">Reference proteome</keyword>
<evidence type="ECO:0000256" key="7">
    <source>
        <dbReference type="SAM" id="MobiDB-lite"/>
    </source>
</evidence>
<feature type="region of interest" description="Disordered" evidence="7">
    <location>
        <begin position="1"/>
        <end position="36"/>
    </location>
</feature>
<dbReference type="InterPro" id="IPR018957">
    <property type="entry name" value="Znf_C3HC4_RING-type"/>
</dbReference>
<reference evidence="10" key="3">
    <citation type="submission" date="2025-08" db="UniProtKB">
        <authorList>
            <consortium name="Ensembl"/>
        </authorList>
    </citation>
    <scope>IDENTIFICATION</scope>
</reference>
<evidence type="ECO:0000259" key="8">
    <source>
        <dbReference type="PROSITE" id="PS50089"/>
    </source>
</evidence>
<accession>K7F5A1</accession>
<dbReference type="Gene3D" id="3.30.40.10">
    <property type="entry name" value="Zinc/RING finger domain, C3HC4 (zinc finger)"/>
    <property type="match status" value="1"/>
</dbReference>
<dbReference type="SMART" id="SM00336">
    <property type="entry name" value="BBOX"/>
    <property type="match status" value="1"/>
</dbReference>
<proteinExistence type="inferred from homology"/>
<organism evidence="10 11">
    <name type="scientific">Pelodiscus sinensis</name>
    <name type="common">Chinese softshell turtle</name>
    <name type="synonym">Trionyx sinensis</name>
    <dbReference type="NCBI Taxonomy" id="13735"/>
    <lineage>
        <taxon>Eukaryota</taxon>
        <taxon>Metazoa</taxon>
        <taxon>Chordata</taxon>
        <taxon>Craniata</taxon>
        <taxon>Vertebrata</taxon>
        <taxon>Euteleostomi</taxon>
        <taxon>Archelosauria</taxon>
        <taxon>Testudinata</taxon>
        <taxon>Testudines</taxon>
        <taxon>Cryptodira</taxon>
        <taxon>Trionychia</taxon>
        <taxon>Trionychidae</taxon>
        <taxon>Pelodiscus</taxon>
    </lineage>
</organism>
<dbReference type="AlphaFoldDB" id="K7F5A1"/>
<dbReference type="InterPro" id="IPR000315">
    <property type="entry name" value="Znf_B-box"/>
</dbReference>
<protein>
    <submittedName>
        <fullName evidence="10">Uncharacterized protein</fullName>
    </submittedName>
</protein>
<keyword evidence="3 5" id="KW-0863">Zinc-finger</keyword>
<keyword evidence="4" id="KW-0862">Zinc</keyword>
<dbReference type="GO" id="GO:0008270">
    <property type="term" value="F:zinc ion binding"/>
    <property type="evidence" value="ECO:0007669"/>
    <property type="project" value="UniProtKB-KW"/>
</dbReference>
<dbReference type="InterPro" id="IPR050143">
    <property type="entry name" value="TRIM/RBCC"/>
</dbReference>
<keyword evidence="2" id="KW-0479">Metal-binding</keyword>
<name>K7F5A1_PELSI</name>
<reference evidence="11" key="2">
    <citation type="journal article" date="2013" name="Nat. Genet.">
        <title>The draft genomes of soft-shell turtle and green sea turtle yield insights into the development and evolution of the turtle-specific body plan.</title>
        <authorList>
            <person name="Wang Z."/>
            <person name="Pascual-Anaya J."/>
            <person name="Zadissa A."/>
            <person name="Li W."/>
            <person name="Niimura Y."/>
            <person name="Huang Z."/>
            <person name="Li C."/>
            <person name="White S."/>
            <person name="Xiong Z."/>
            <person name="Fang D."/>
            <person name="Wang B."/>
            <person name="Ming Y."/>
            <person name="Chen Y."/>
            <person name="Zheng Y."/>
            <person name="Kuraku S."/>
            <person name="Pignatelli M."/>
            <person name="Herrero J."/>
            <person name="Beal K."/>
            <person name="Nozawa M."/>
            <person name="Li Q."/>
            <person name="Wang J."/>
            <person name="Zhang H."/>
            <person name="Yu L."/>
            <person name="Shigenobu S."/>
            <person name="Wang J."/>
            <person name="Liu J."/>
            <person name="Flicek P."/>
            <person name="Searle S."/>
            <person name="Wang J."/>
            <person name="Kuratani S."/>
            <person name="Yin Y."/>
            <person name="Aken B."/>
            <person name="Zhang G."/>
            <person name="Irie N."/>
        </authorList>
    </citation>
    <scope>NUCLEOTIDE SEQUENCE [LARGE SCALE GENOMIC DNA]</scope>
    <source>
        <strain evidence="11">Daiwa-1</strain>
    </source>
</reference>
<comment type="similarity">
    <text evidence="1">Belongs to the TRIM/RBCC family.</text>
</comment>
<feature type="domain" description="RING-type" evidence="8">
    <location>
        <begin position="52"/>
        <end position="79"/>
    </location>
</feature>
<dbReference type="EMBL" id="AGCU01113515">
    <property type="status" value="NOT_ANNOTATED_CDS"/>
    <property type="molecule type" value="Genomic_DNA"/>
</dbReference>
<dbReference type="HOGENOM" id="CLU_013137_6_1_1"/>
<keyword evidence="6" id="KW-0175">Coiled coil</keyword>
<dbReference type="EMBL" id="AGCU01113516">
    <property type="status" value="NOT_ANNOTATED_CDS"/>
    <property type="molecule type" value="Genomic_DNA"/>
</dbReference>
<dbReference type="SUPFAM" id="SSF57850">
    <property type="entry name" value="RING/U-box"/>
    <property type="match status" value="1"/>
</dbReference>
<dbReference type="InterPro" id="IPR017907">
    <property type="entry name" value="Znf_RING_CS"/>
</dbReference>
<evidence type="ECO:0000259" key="9">
    <source>
        <dbReference type="PROSITE" id="PS50119"/>
    </source>
</evidence>
<feature type="domain" description="B box-type" evidence="9">
    <location>
        <begin position="107"/>
        <end position="148"/>
    </location>
</feature>
<dbReference type="OMA" id="GHCEERG"/>
<evidence type="ECO:0000256" key="1">
    <source>
        <dbReference type="ARBA" id="ARBA00008518"/>
    </source>
</evidence>
<dbReference type="Pfam" id="PF00097">
    <property type="entry name" value="zf-C3HC4"/>
    <property type="match status" value="1"/>
</dbReference>
<evidence type="ECO:0000256" key="2">
    <source>
        <dbReference type="ARBA" id="ARBA00022723"/>
    </source>
</evidence>
<dbReference type="PANTHER" id="PTHR24103">
    <property type="entry name" value="E3 UBIQUITIN-PROTEIN LIGASE TRIM"/>
    <property type="match status" value="1"/>
</dbReference>
<sequence>MGIVEASCREPAQARAWPSKDQRADTHPTAMASRATPGELQEEATCSLTIACGHNFCRACLTGHCEERGAGGLTCPQCRAPFQKGQFKPNTQLNNIVQKLRQLGPGQGEGLCEGHQKRLKLFYEDYGAAVCLVCEKSRDHKSHRVVPMEEAAAQEDQAHVKMLREEREKLLGWKATGEEKSQEYLKQTRAAWQKIVAEFQQQRHFLEEQERLLLAQLEQLDEMIVKTWTDTVTKLSEQISRLSERIGELEGKCQKPVSEFLQDIRSTLSRCEERQAQQPEEMAPELEEQVRGFSQKVIVLSETLREFKGTWGGWRRGK</sequence>
<dbReference type="InterPro" id="IPR013083">
    <property type="entry name" value="Znf_RING/FYVE/PHD"/>
</dbReference>
<reference evidence="11" key="1">
    <citation type="submission" date="2011-10" db="EMBL/GenBank/DDBJ databases">
        <authorList>
            <consortium name="Soft-shell Turtle Genome Consortium"/>
        </authorList>
    </citation>
    <scope>NUCLEOTIDE SEQUENCE [LARGE SCALE GENOMIC DNA]</scope>
    <source>
        <strain evidence="11">Daiwa-1</strain>
    </source>
</reference>
<evidence type="ECO:0000256" key="3">
    <source>
        <dbReference type="ARBA" id="ARBA00022771"/>
    </source>
</evidence>
<dbReference type="PROSITE" id="PS00518">
    <property type="entry name" value="ZF_RING_1"/>
    <property type="match status" value="1"/>
</dbReference>
<feature type="coiled-coil region" evidence="6">
    <location>
        <begin position="203"/>
        <end position="252"/>
    </location>
</feature>
<dbReference type="eggNOG" id="KOG2177">
    <property type="taxonomic scope" value="Eukaryota"/>
</dbReference>
<dbReference type="EMBL" id="AGCU01113518">
    <property type="status" value="NOT_ANNOTATED_CDS"/>
    <property type="molecule type" value="Genomic_DNA"/>
</dbReference>
<evidence type="ECO:0000256" key="4">
    <source>
        <dbReference type="ARBA" id="ARBA00022833"/>
    </source>
</evidence>
<dbReference type="SUPFAM" id="SSF57845">
    <property type="entry name" value="B-box zinc-binding domain"/>
    <property type="match status" value="1"/>
</dbReference>
<evidence type="ECO:0000256" key="5">
    <source>
        <dbReference type="PROSITE-ProRule" id="PRU00024"/>
    </source>
</evidence>
<dbReference type="Proteomes" id="UP000007267">
    <property type="component" value="Unassembled WGS sequence"/>
</dbReference>
<dbReference type="Gene3D" id="3.30.160.60">
    <property type="entry name" value="Classic Zinc Finger"/>
    <property type="match status" value="1"/>
</dbReference>